<dbReference type="EMBL" id="JASCZI010090809">
    <property type="protein sequence ID" value="MED6146735.1"/>
    <property type="molecule type" value="Genomic_DNA"/>
</dbReference>
<accession>A0ABU6TEF1</accession>
<organism evidence="2 3">
    <name type="scientific">Stylosanthes scabra</name>
    <dbReference type="NCBI Taxonomy" id="79078"/>
    <lineage>
        <taxon>Eukaryota</taxon>
        <taxon>Viridiplantae</taxon>
        <taxon>Streptophyta</taxon>
        <taxon>Embryophyta</taxon>
        <taxon>Tracheophyta</taxon>
        <taxon>Spermatophyta</taxon>
        <taxon>Magnoliopsida</taxon>
        <taxon>eudicotyledons</taxon>
        <taxon>Gunneridae</taxon>
        <taxon>Pentapetalae</taxon>
        <taxon>rosids</taxon>
        <taxon>fabids</taxon>
        <taxon>Fabales</taxon>
        <taxon>Fabaceae</taxon>
        <taxon>Papilionoideae</taxon>
        <taxon>50 kb inversion clade</taxon>
        <taxon>dalbergioids sensu lato</taxon>
        <taxon>Dalbergieae</taxon>
        <taxon>Pterocarpus clade</taxon>
        <taxon>Stylosanthes</taxon>
    </lineage>
</organism>
<feature type="region of interest" description="Disordered" evidence="1">
    <location>
        <begin position="199"/>
        <end position="221"/>
    </location>
</feature>
<dbReference type="Proteomes" id="UP001341840">
    <property type="component" value="Unassembled WGS sequence"/>
</dbReference>
<proteinExistence type="predicted"/>
<name>A0ABU6TEF1_9FABA</name>
<evidence type="ECO:0008006" key="4">
    <source>
        <dbReference type="Google" id="ProtNLM"/>
    </source>
</evidence>
<gene>
    <name evidence="2" type="ORF">PIB30_037458</name>
</gene>
<protein>
    <recommendedName>
        <fullName evidence="4">Ubiquitin-like protease family profile domain-containing protein</fullName>
    </recommendedName>
</protein>
<evidence type="ECO:0000313" key="2">
    <source>
        <dbReference type="EMBL" id="MED6146735.1"/>
    </source>
</evidence>
<evidence type="ECO:0000313" key="3">
    <source>
        <dbReference type="Proteomes" id="UP001341840"/>
    </source>
</evidence>
<reference evidence="2 3" key="1">
    <citation type="journal article" date="2023" name="Plants (Basel)">
        <title>Bridging the Gap: Combining Genomics and Transcriptomics Approaches to Understand Stylosanthes scabra, an Orphan Legume from the Brazilian Caatinga.</title>
        <authorList>
            <person name="Ferreira-Neto J.R.C."/>
            <person name="da Silva M.D."/>
            <person name="Binneck E."/>
            <person name="de Melo N.F."/>
            <person name="da Silva R.H."/>
            <person name="de Melo A.L.T.M."/>
            <person name="Pandolfi V."/>
            <person name="Bustamante F.O."/>
            <person name="Brasileiro-Vidal A.C."/>
            <person name="Benko-Iseppon A.M."/>
        </authorList>
    </citation>
    <scope>NUCLEOTIDE SEQUENCE [LARGE SCALE GENOMIC DNA]</scope>
    <source>
        <tissue evidence="2">Leaves</tissue>
    </source>
</reference>
<comment type="caution">
    <text evidence="2">The sequence shown here is derived from an EMBL/GenBank/DDBJ whole genome shotgun (WGS) entry which is preliminary data.</text>
</comment>
<keyword evidence="3" id="KW-1185">Reference proteome</keyword>
<dbReference type="Gene3D" id="3.40.395.10">
    <property type="entry name" value="Adenoviral Proteinase, Chain A"/>
    <property type="match status" value="1"/>
</dbReference>
<evidence type="ECO:0000256" key="1">
    <source>
        <dbReference type="SAM" id="MobiDB-lite"/>
    </source>
</evidence>
<sequence>MDPPKAKPDRDAAGACVAAALKALNTTLERHTQAQLALVNVTKTQLEVVAEMGNDVRSSVKIVEACLEAFVRPKTPSKEVVTEHVGVAVETLKEVTPTTTPSNNVQVVDLCGGPASENTEPAIGNAEAHPKNSPGPISEWLDDTIMMGPVVDLDDVVASSPGAATMENVSVPPSIRRRLQVRLGDSAGGEETLSALRTKAGSKGKMIEQSPEEAKRSGKLRRSARETTIQLYGYKKVGVVFPSHIRCKFKLLEKHKYSLGEAQMIAYIFADRRNQSEVLFKRDTRKMDREDFATLLLGNEPSDYIMELMAYRTSWTQMQILQKILWSLPIMFSDFVLGGELSLDDLFSFFKDEWLPTPTALKYIYVQMKEVLQPSKESHLYLMVVDIPKTKIWIFDSFTSNESAQGRIDAATSLAKALDHFIRVGFHELDVLGNRPHLHDWGPEIVLGVPNMGNPYKDKLWVLLWLQMDHYFSESAFTTPKSHIDNVGNKVRMDTGLSLVTETFNELKADVTELAKEEWNGRRGGHKINK</sequence>